<sequence>MQDLRQRVNVGERDAGRNNNYSGIGMDCDPGLTLQQKSRDQMQTVDRISNHNGKDISEADINAFPVTPTLQLSSSSSSQYLCPSLSRIADECIDDDVQSPSASSTQSSEDSVEITKPSRNRFGSVTGTLVRRQPVRNVISAYASHPYPQQRRRKASVKICKK</sequence>
<evidence type="ECO:0000313" key="2">
    <source>
        <dbReference type="EMBL" id="CAG8588514.1"/>
    </source>
</evidence>
<feature type="region of interest" description="Disordered" evidence="1">
    <location>
        <begin position="95"/>
        <end position="126"/>
    </location>
</feature>
<dbReference type="AlphaFoldDB" id="A0A9N9GAC8"/>
<feature type="compositionally biased region" description="Basic and acidic residues" evidence="1">
    <location>
        <begin position="1"/>
        <end position="16"/>
    </location>
</feature>
<proteinExistence type="predicted"/>
<feature type="compositionally biased region" description="Low complexity" evidence="1">
    <location>
        <begin position="99"/>
        <end position="109"/>
    </location>
</feature>
<gene>
    <name evidence="2" type="ORF">POCULU_LOCUS6850</name>
</gene>
<keyword evidence="3" id="KW-1185">Reference proteome</keyword>
<accession>A0A9N9GAC8</accession>
<evidence type="ECO:0000313" key="3">
    <source>
        <dbReference type="Proteomes" id="UP000789572"/>
    </source>
</evidence>
<dbReference type="EMBL" id="CAJVPJ010001373">
    <property type="protein sequence ID" value="CAG8588514.1"/>
    <property type="molecule type" value="Genomic_DNA"/>
</dbReference>
<evidence type="ECO:0000256" key="1">
    <source>
        <dbReference type="SAM" id="MobiDB-lite"/>
    </source>
</evidence>
<organism evidence="2 3">
    <name type="scientific">Paraglomus occultum</name>
    <dbReference type="NCBI Taxonomy" id="144539"/>
    <lineage>
        <taxon>Eukaryota</taxon>
        <taxon>Fungi</taxon>
        <taxon>Fungi incertae sedis</taxon>
        <taxon>Mucoromycota</taxon>
        <taxon>Glomeromycotina</taxon>
        <taxon>Glomeromycetes</taxon>
        <taxon>Paraglomerales</taxon>
        <taxon>Paraglomeraceae</taxon>
        <taxon>Paraglomus</taxon>
    </lineage>
</organism>
<comment type="caution">
    <text evidence="2">The sequence shown here is derived from an EMBL/GenBank/DDBJ whole genome shotgun (WGS) entry which is preliminary data.</text>
</comment>
<protein>
    <submittedName>
        <fullName evidence="2">8620_t:CDS:1</fullName>
    </submittedName>
</protein>
<feature type="region of interest" description="Disordered" evidence="1">
    <location>
        <begin position="1"/>
        <end position="29"/>
    </location>
</feature>
<name>A0A9N9GAC8_9GLOM</name>
<dbReference type="Proteomes" id="UP000789572">
    <property type="component" value="Unassembled WGS sequence"/>
</dbReference>
<reference evidence="2" key="1">
    <citation type="submission" date="2021-06" db="EMBL/GenBank/DDBJ databases">
        <authorList>
            <person name="Kallberg Y."/>
            <person name="Tangrot J."/>
            <person name="Rosling A."/>
        </authorList>
    </citation>
    <scope>NUCLEOTIDE SEQUENCE</scope>
    <source>
        <strain evidence="2">IA702</strain>
    </source>
</reference>